<proteinExistence type="predicted"/>
<keyword evidence="2" id="KW-0503">Monooxygenase</keyword>
<feature type="domain" description="FAD-binding" evidence="3">
    <location>
        <begin position="2"/>
        <end position="328"/>
    </location>
</feature>
<dbReference type="PANTHER" id="PTHR13789">
    <property type="entry name" value="MONOOXYGENASE"/>
    <property type="match status" value="1"/>
</dbReference>
<dbReference type="InterPro" id="IPR002938">
    <property type="entry name" value="FAD-bd"/>
</dbReference>
<evidence type="ECO:0000259" key="3">
    <source>
        <dbReference type="Pfam" id="PF01494"/>
    </source>
</evidence>
<evidence type="ECO:0000256" key="1">
    <source>
        <dbReference type="ARBA" id="ARBA00023002"/>
    </source>
</evidence>
<organism evidence="4 5">
    <name type="scientific">Actinocorallia libanotica</name>
    <dbReference type="NCBI Taxonomy" id="46162"/>
    <lineage>
        <taxon>Bacteria</taxon>
        <taxon>Bacillati</taxon>
        <taxon>Actinomycetota</taxon>
        <taxon>Actinomycetes</taxon>
        <taxon>Streptosporangiales</taxon>
        <taxon>Thermomonosporaceae</taxon>
        <taxon>Actinocorallia</taxon>
    </lineage>
</organism>
<sequence>MKVLVIGAGVGGLALARGLVADGHRVRVFEKAPGLRSSGGALTLWSNGAGIVAELGGALEGAGAPIDVLAQYEAGGRPLLRMDMVPAVRRYGWQHVCVPRRRLVRLLADGLPEGSVSFGRECTGVVQDGDGVRVDFADGSGAAGDVLVGADGHHSVVRRALRGREACKPSGWATWQGMERVPLDLVAGREGRLIIGREGMCGLLPAGEGLLQWWFDRPWRPGEPPPESPLAELRRWFGHWKSPVPEVLASIGGEEIEVFPHCRHPVPRTWGEGRCTLVGDAAHTMPPAQAQGANQALEDAWALTLALRGASDVPAALRRYERRRAGHAAFASLAARTEYVNRYLPSLHRLVPDRLTGPAYTWWLRSVSGYLAALPR</sequence>
<reference evidence="5" key="1">
    <citation type="journal article" date="2019" name="Int. J. Syst. Evol. Microbiol.">
        <title>The Global Catalogue of Microorganisms (GCM) 10K type strain sequencing project: providing services to taxonomists for standard genome sequencing and annotation.</title>
        <authorList>
            <consortium name="The Broad Institute Genomics Platform"/>
            <consortium name="The Broad Institute Genome Sequencing Center for Infectious Disease"/>
            <person name="Wu L."/>
            <person name="Ma J."/>
        </authorList>
    </citation>
    <scope>NUCLEOTIDE SEQUENCE [LARGE SCALE GENOMIC DNA]</scope>
    <source>
        <strain evidence="5">JCM 10696</strain>
    </source>
</reference>
<dbReference type="PANTHER" id="PTHR13789:SF309">
    <property type="entry name" value="PUTATIVE (AFU_ORTHOLOGUE AFUA_6G14510)-RELATED"/>
    <property type="match status" value="1"/>
</dbReference>
<dbReference type="EMBL" id="BAAAHH010000001">
    <property type="protein sequence ID" value="GAA0938000.1"/>
    <property type="molecule type" value="Genomic_DNA"/>
</dbReference>
<evidence type="ECO:0000256" key="2">
    <source>
        <dbReference type="ARBA" id="ARBA00023033"/>
    </source>
</evidence>
<dbReference type="Gene3D" id="3.50.50.60">
    <property type="entry name" value="FAD/NAD(P)-binding domain"/>
    <property type="match status" value="1"/>
</dbReference>
<gene>
    <name evidence="4" type="primary">hpxO</name>
    <name evidence="4" type="ORF">GCM10009550_05280</name>
</gene>
<dbReference type="InterPro" id="IPR050493">
    <property type="entry name" value="FAD-dep_Monooxygenase_BioMet"/>
</dbReference>
<dbReference type="RefSeq" id="WP_344236244.1">
    <property type="nucleotide sequence ID" value="NZ_BAAAHH010000001.1"/>
</dbReference>
<dbReference type="SUPFAM" id="SSF51905">
    <property type="entry name" value="FAD/NAD(P)-binding domain"/>
    <property type="match status" value="1"/>
</dbReference>
<evidence type="ECO:0000313" key="4">
    <source>
        <dbReference type="EMBL" id="GAA0938000.1"/>
    </source>
</evidence>
<protein>
    <submittedName>
        <fullName evidence="4">FAD-dependent urate hydroxylase HpxO</fullName>
    </submittedName>
</protein>
<dbReference type="InterPro" id="IPR036188">
    <property type="entry name" value="FAD/NAD-bd_sf"/>
</dbReference>
<name>A0ABP4AKN5_9ACTN</name>
<accession>A0ABP4AKN5</accession>
<dbReference type="Pfam" id="PF01494">
    <property type="entry name" value="FAD_binding_3"/>
    <property type="match status" value="1"/>
</dbReference>
<dbReference type="PRINTS" id="PR00420">
    <property type="entry name" value="RNGMNOXGNASE"/>
</dbReference>
<keyword evidence="5" id="KW-1185">Reference proteome</keyword>
<comment type="caution">
    <text evidence="4">The sequence shown here is derived from an EMBL/GenBank/DDBJ whole genome shotgun (WGS) entry which is preliminary data.</text>
</comment>
<keyword evidence="1" id="KW-0560">Oxidoreductase</keyword>
<dbReference type="Proteomes" id="UP001500665">
    <property type="component" value="Unassembled WGS sequence"/>
</dbReference>
<evidence type="ECO:0000313" key="5">
    <source>
        <dbReference type="Proteomes" id="UP001500665"/>
    </source>
</evidence>